<proteinExistence type="predicted"/>
<organism evidence="2 3">
    <name type="scientific">Trichogramma kaykai</name>
    <dbReference type="NCBI Taxonomy" id="54128"/>
    <lineage>
        <taxon>Eukaryota</taxon>
        <taxon>Metazoa</taxon>
        <taxon>Ecdysozoa</taxon>
        <taxon>Arthropoda</taxon>
        <taxon>Hexapoda</taxon>
        <taxon>Insecta</taxon>
        <taxon>Pterygota</taxon>
        <taxon>Neoptera</taxon>
        <taxon>Endopterygota</taxon>
        <taxon>Hymenoptera</taxon>
        <taxon>Apocrita</taxon>
        <taxon>Proctotrupomorpha</taxon>
        <taxon>Chalcidoidea</taxon>
        <taxon>Trichogrammatidae</taxon>
        <taxon>Trichogramma</taxon>
    </lineage>
</organism>
<feature type="compositionally biased region" description="Polar residues" evidence="1">
    <location>
        <begin position="136"/>
        <end position="149"/>
    </location>
</feature>
<feature type="region of interest" description="Disordered" evidence="1">
    <location>
        <begin position="343"/>
        <end position="375"/>
    </location>
</feature>
<evidence type="ECO:0000313" key="2">
    <source>
        <dbReference type="EMBL" id="KAL3392328.1"/>
    </source>
</evidence>
<evidence type="ECO:0000256" key="1">
    <source>
        <dbReference type="SAM" id="MobiDB-lite"/>
    </source>
</evidence>
<dbReference type="AlphaFoldDB" id="A0ABD2WHB2"/>
<reference evidence="2 3" key="1">
    <citation type="journal article" date="2024" name="bioRxiv">
        <title>A reference genome for Trichogramma kaykai: A tiny desert-dwelling parasitoid wasp with competing sex-ratio distorters.</title>
        <authorList>
            <person name="Culotta J."/>
            <person name="Lindsey A.R."/>
        </authorList>
    </citation>
    <scope>NUCLEOTIDE SEQUENCE [LARGE SCALE GENOMIC DNA]</scope>
    <source>
        <strain evidence="2 3">KSX58</strain>
    </source>
</reference>
<dbReference type="EMBL" id="JBJJXI010000106">
    <property type="protein sequence ID" value="KAL3392328.1"/>
    <property type="molecule type" value="Genomic_DNA"/>
</dbReference>
<keyword evidence="3" id="KW-1185">Reference proteome</keyword>
<evidence type="ECO:0000313" key="3">
    <source>
        <dbReference type="Proteomes" id="UP001627154"/>
    </source>
</evidence>
<feature type="region of interest" description="Disordered" evidence="1">
    <location>
        <begin position="56"/>
        <end position="202"/>
    </location>
</feature>
<feature type="compositionally biased region" description="Polar residues" evidence="1">
    <location>
        <begin position="360"/>
        <end position="375"/>
    </location>
</feature>
<dbReference type="Proteomes" id="UP001627154">
    <property type="component" value="Unassembled WGS sequence"/>
</dbReference>
<protein>
    <recommendedName>
        <fullName evidence="4">Reverse transcriptase RNase H-like domain-containing protein</fullName>
    </recommendedName>
</protein>
<accession>A0ABD2WHB2</accession>
<feature type="compositionally biased region" description="Polar residues" evidence="1">
    <location>
        <begin position="60"/>
        <end position="83"/>
    </location>
</feature>
<sequence length="375" mass="42368">MRWMFKFTRYQYTFKYKPGKENVVADCLSRNPVTTLPEWEINRNLHQLRILMIKRKNESTRASSSDTSTPNNPRKGVTSSSAADASCIAQRTRSKIKAVASPANPPKTRKPVSSKVDTGLRRRSNLTRPMDAIPEETTSMTNQQRTTAQEDGPTETPPLVDPRYSALRQEFTDTERSTDDETQSQVQEDNCPTVPDTATAPENKTNVIITAPPITDSNTYEGEDTLDETEEVFTQLSDAELLKAANEINISQNLIDKKAFELEDINAEMELENNELNNKSCFSEGDCADETIRDYLDSIDTFDERNFTDKTLTDKVNRLVAKSLATTKDSDILIRGREHKNLNKNNFNKTSHIKPMPSNDIPQDQNNTSDVLNFT</sequence>
<name>A0ABD2WHB2_9HYME</name>
<evidence type="ECO:0008006" key="4">
    <source>
        <dbReference type="Google" id="ProtNLM"/>
    </source>
</evidence>
<gene>
    <name evidence="2" type="ORF">TKK_013154</name>
</gene>
<comment type="caution">
    <text evidence="2">The sequence shown here is derived from an EMBL/GenBank/DDBJ whole genome shotgun (WGS) entry which is preliminary data.</text>
</comment>
<feature type="compositionally biased region" description="Basic and acidic residues" evidence="1">
    <location>
        <begin position="170"/>
        <end position="179"/>
    </location>
</feature>